<gene>
    <name evidence="2" type="ORF">FRX31_013123</name>
</gene>
<dbReference type="EMBL" id="JABWDY010014839">
    <property type="protein sequence ID" value="KAF5197296.1"/>
    <property type="molecule type" value="Genomic_DNA"/>
</dbReference>
<accession>A0A7J6WIU0</accession>
<evidence type="ECO:0000313" key="2">
    <source>
        <dbReference type="EMBL" id="KAF5197296.1"/>
    </source>
</evidence>
<evidence type="ECO:0000256" key="1">
    <source>
        <dbReference type="SAM" id="MobiDB-lite"/>
    </source>
</evidence>
<evidence type="ECO:0000313" key="3">
    <source>
        <dbReference type="Proteomes" id="UP000554482"/>
    </source>
</evidence>
<feature type="compositionally biased region" description="Basic and acidic residues" evidence="1">
    <location>
        <begin position="154"/>
        <end position="170"/>
    </location>
</feature>
<sequence length="214" mass="24154">MLLDPPSNLYKEDDRNSKGGNIGGKGSSASVSSNSGTYGLRRLARETPVKKQRASGPVSTRKSERIEKRTPLSPPTTRKSESVEKQRMPSSLRRPERGENHLSTSSSDSRKSEKARSRDEKKDIRPVHTVSWKKRMDARNYYYIKALLKPQPKKTLESDPSKRLKEHDEASQAGTIHMGFSSFKEALAEDIVRKLEKKMLGKVTTEMLKNPVMV</sequence>
<feature type="compositionally biased region" description="Low complexity" evidence="1">
    <location>
        <begin position="27"/>
        <end position="39"/>
    </location>
</feature>
<feature type="compositionally biased region" description="Basic and acidic residues" evidence="1">
    <location>
        <begin position="78"/>
        <end position="100"/>
    </location>
</feature>
<feature type="compositionally biased region" description="Basic and acidic residues" evidence="1">
    <location>
        <begin position="61"/>
        <end position="70"/>
    </location>
</feature>
<name>A0A7J6WIU0_THATH</name>
<proteinExistence type="predicted"/>
<feature type="region of interest" description="Disordered" evidence="1">
    <location>
        <begin position="1"/>
        <end position="129"/>
    </location>
</feature>
<dbReference type="AlphaFoldDB" id="A0A7J6WIU0"/>
<keyword evidence="3" id="KW-1185">Reference proteome</keyword>
<dbReference type="Proteomes" id="UP000554482">
    <property type="component" value="Unassembled WGS sequence"/>
</dbReference>
<dbReference type="OrthoDB" id="1751028at2759"/>
<comment type="caution">
    <text evidence="2">The sequence shown here is derived from an EMBL/GenBank/DDBJ whole genome shotgun (WGS) entry which is preliminary data.</text>
</comment>
<reference evidence="2 3" key="1">
    <citation type="submission" date="2020-06" db="EMBL/GenBank/DDBJ databases">
        <title>Transcriptomic and genomic resources for Thalictrum thalictroides and T. hernandezii: Facilitating candidate gene discovery in an emerging model plant lineage.</title>
        <authorList>
            <person name="Arias T."/>
            <person name="Riano-Pachon D.M."/>
            <person name="Di Stilio V.S."/>
        </authorList>
    </citation>
    <scope>NUCLEOTIDE SEQUENCE [LARGE SCALE GENOMIC DNA]</scope>
    <source>
        <strain evidence="3">cv. WT478/WT964</strain>
        <tissue evidence="2">Leaves</tissue>
    </source>
</reference>
<organism evidence="2 3">
    <name type="scientific">Thalictrum thalictroides</name>
    <name type="common">Rue-anemone</name>
    <name type="synonym">Anemone thalictroides</name>
    <dbReference type="NCBI Taxonomy" id="46969"/>
    <lineage>
        <taxon>Eukaryota</taxon>
        <taxon>Viridiplantae</taxon>
        <taxon>Streptophyta</taxon>
        <taxon>Embryophyta</taxon>
        <taxon>Tracheophyta</taxon>
        <taxon>Spermatophyta</taxon>
        <taxon>Magnoliopsida</taxon>
        <taxon>Ranunculales</taxon>
        <taxon>Ranunculaceae</taxon>
        <taxon>Thalictroideae</taxon>
        <taxon>Thalictrum</taxon>
    </lineage>
</organism>
<feature type="region of interest" description="Disordered" evidence="1">
    <location>
        <begin position="150"/>
        <end position="175"/>
    </location>
</feature>
<protein>
    <submittedName>
        <fullName evidence="2">Uncharacterized protein</fullName>
    </submittedName>
</protein>
<feature type="compositionally biased region" description="Basic and acidic residues" evidence="1">
    <location>
        <begin position="108"/>
        <end position="126"/>
    </location>
</feature>